<evidence type="ECO:0000313" key="2">
    <source>
        <dbReference type="EMBL" id="RWR15128.1"/>
    </source>
</evidence>
<dbReference type="EMBL" id="QYTU02000001">
    <property type="protein sequence ID" value="RWR15128.1"/>
    <property type="molecule type" value="Genomic_DNA"/>
</dbReference>
<proteinExistence type="predicted"/>
<dbReference type="InterPro" id="IPR018392">
    <property type="entry name" value="LysM"/>
</dbReference>
<dbReference type="RefSeq" id="WP_128205389.1">
    <property type="nucleotide sequence ID" value="NZ_CP126113.1"/>
</dbReference>
<gene>
    <name evidence="2" type="ORF">D4N35_000890</name>
</gene>
<organism evidence="2 3">
    <name type="scientific">Siminovitchia fortis</name>
    <dbReference type="NCBI Taxonomy" id="254758"/>
    <lineage>
        <taxon>Bacteria</taxon>
        <taxon>Bacillati</taxon>
        <taxon>Bacillota</taxon>
        <taxon>Bacilli</taxon>
        <taxon>Bacillales</taxon>
        <taxon>Bacillaceae</taxon>
        <taxon>Siminovitchia</taxon>
    </lineage>
</organism>
<name>A0A443J3J0_9BACI</name>
<keyword evidence="3" id="KW-1185">Reference proteome</keyword>
<protein>
    <recommendedName>
        <fullName evidence="1">LysM domain-containing protein</fullName>
    </recommendedName>
</protein>
<sequence>MKKVAAIITVAVFMYSIYYDLKIGTLPIDQAATAASEMNGSTGPEQINTMPYKEKKAESGDTVISIAESIHDGPLPVPIDQLIKDFQELNNGVKPDEIQTNKKYKFPVYSRQGG</sequence>
<accession>A0A443J3J0</accession>
<dbReference type="AlphaFoldDB" id="A0A443J3J0"/>
<evidence type="ECO:0000313" key="3">
    <source>
        <dbReference type="Proteomes" id="UP000273811"/>
    </source>
</evidence>
<reference evidence="2" key="1">
    <citation type="submission" date="2018-12" db="EMBL/GenBank/DDBJ databases">
        <authorList>
            <person name="Sun L."/>
            <person name="Chen Z."/>
        </authorList>
    </citation>
    <scope>NUCLEOTIDE SEQUENCE [LARGE SCALE GENOMIC DNA]</scope>
    <source>
        <strain evidence="2">DSM 16012</strain>
    </source>
</reference>
<comment type="caution">
    <text evidence="2">The sequence shown here is derived from an EMBL/GenBank/DDBJ whole genome shotgun (WGS) entry which is preliminary data.</text>
</comment>
<dbReference type="OrthoDB" id="2691912at2"/>
<dbReference type="Proteomes" id="UP000273811">
    <property type="component" value="Unassembled WGS sequence"/>
</dbReference>
<dbReference type="PROSITE" id="PS51782">
    <property type="entry name" value="LYSM"/>
    <property type="match status" value="1"/>
</dbReference>
<feature type="domain" description="LysM" evidence="1">
    <location>
        <begin position="53"/>
        <end position="106"/>
    </location>
</feature>
<evidence type="ECO:0000259" key="1">
    <source>
        <dbReference type="PROSITE" id="PS51782"/>
    </source>
</evidence>